<protein>
    <submittedName>
        <fullName evidence="1">Uncharacterized protein</fullName>
    </submittedName>
</protein>
<dbReference type="EMBL" id="JAPFRF010000010">
    <property type="protein sequence ID" value="KAJ7319629.1"/>
    <property type="molecule type" value="Genomic_DNA"/>
</dbReference>
<gene>
    <name evidence="1" type="ORF">JRQ81_019140</name>
</gene>
<feature type="non-terminal residue" evidence="1">
    <location>
        <position position="81"/>
    </location>
</feature>
<reference evidence="1" key="1">
    <citation type="journal article" date="2023" name="DNA Res.">
        <title>Chromosome-level genome assembly of Phrynocephalus forsythii using third-generation DNA sequencing and Hi-C analysis.</title>
        <authorList>
            <person name="Qi Y."/>
            <person name="Zhao W."/>
            <person name="Zhao Y."/>
            <person name="Niu C."/>
            <person name="Cao S."/>
            <person name="Zhang Y."/>
        </authorList>
    </citation>
    <scope>NUCLEOTIDE SEQUENCE</scope>
    <source>
        <tissue evidence="1">Muscle</tissue>
    </source>
</reference>
<proteinExistence type="predicted"/>
<dbReference type="Proteomes" id="UP001142489">
    <property type="component" value="Unassembled WGS sequence"/>
</dbReference>
<keyword evidence="2" id="KW-1185">Reference proteome</keyword>
<evidence type="ECO:0000313" key="2">
    <source>
        <dbReference type="Proteomes" id="UP001142489"/>
    </source>
</evidence>
<sequence>TSAHMTKDAWMSMLKLPSKTYCNTPVVINDENDDRRVSAVAVKGSKYLRLHQALFPPGQEKMESLYQEGYDDAIHFLLKEN</sequence>
<accession>A0A9Q1AXP8</accession>
<dbReference type="AlphaFoldDB" id="A0A9Q1AXP8"/>
<organism evidence="1 2">
    <name type="scientific">Phrynocephalus forsythii</name>
    <dbReference type="NCBI Taxonomy" id="171643"/>
    <lineage>
        <taxon>Eukaryota</taxon>
        <taxon>Metazoa</taxon>
        <taxon>Chordata</taxon>
        <taxon>Craniata</taxon>
        <taxon>Vertebrata</taxon>
        <taxon>Euteleostomi</taxon>
        <taxon>Lepidosauria</taxon>
        <taxon>Squamata</taxon>
        <taxon>Bifurcata</taxon>
        <taxon>Unidentata</taxon>
        <taxon>Episquamata</taxon>
        <taxon>Toxicofera</taxon>
        <taxon>Iguania</taxon>
        <taxon>Acrodonta</taxon>
        <taxon>Agamidae</taxon>
        <taxon>Agaminae</taxon>
        <taxon>Phrynocephalus</taxon>
    </lineage>
</organism>
<feature type="non-terminal residue" evidence="1">
    <location>
        <position position="1"/>
    </location>
</feature>
<comment type="caution">
    <text evidence="1">The sequence shown here is derived from an EMBL/GenBank/DDBJ whole genome shotgun (WGS) entry which is preliminary data.</text>
</comment>
<evidence type="ECO:0000313" key="1">
    <source>
        <dbReference type="EMBL" id="KAJ7319629.1"/>
    </source>
</evidence>
<name>A0A9Q1AXP8_9SAUR</name>
<dbReference type="OrthoDB" id="197155at2759"/>